<evidence type="ECO:0000256" key="5">
    <source>
        <dbReference type="SAM" id="MobiDB-lite"/>
    </source>
</evidence>
<evidence type="ECO:0008006" key="10">
    <source>
        <dbReference type="Google" id="ProtNLM"/>
    </source>
</evidence>
<proteinExistence type="predicted"/>
<organism evidence="8 9">
    <name type="scientific">Vigna angularis var. angularis</name>
    <dbReference type="NCBI Taxonomy" id="157739"/>
    <lineage>
        <taxon>Eukaryota</taxon>
        <taxon>Viridiplantae</taxon>
        <taxon>Streptophyta</taxon>
        <taxon>Embryophyta</taxon>
        <taxon>Tracheophyta</taxon>
        <taxon>Spermatophyta</taxon>
        <taxon>Magnoliopsida</taxon>
        <taxon>eudicotyledons</taxon>
        <taxon>Gunneridae</taxon>
        <taxon>Pentapetalae</taxon>
        <taxon>rosids</taxon>
        <taxon>fabids</taxon>
        <taxon>Fabales</taxon>
        <taxon>Fabaceae</taxon>
        <taxon>Papilionoideae</taxon>
        <taxon>50 kb inversion clade</taxon>
        <taxon>NPAAA clade</taxon>
        <taxon>indigoferoid/millettioid clade</taxon>
        <taxon>Phaseoleae</taxon>
        <taxon>Vigna</taxon>
    </lineage>
</organism>
<dbReference type="Proteomes" id="UP000291084">
    <property type="component" value="Chromosome 1"/>
</dbReference>
<keyword evidence="2" id="KW-0217">Developmental protein</keyword>
<name>A0A0S3R684_PHAAN</name>
<dbReference type="PANTHER" id="PTHR32263">
    <property type="entry name" value="INACTIVE POLY [ADP-RIBOSE] POLYMERASE SRO4-RELATED"/>
    <property type="match status" value="1"/>
</dbReference>
<keyword evidence="9" id="KW-1185">Reference proteome</keyword>
<evidence type="ECO:0000259" key="7">
    <source>
        <dbReference type="PROSITE" id="PS51879"/>
    </source>
</evidence>
<dbReference type="InterPro" id="IPR012317">
    <property type="entry name" value="Poly(ADP-ribose)pol_cat_dom"/>
</dbReference>
<dbReference type="InterPro" id="IPR022003">
    <property type="entry name" value="RST"/>
</dbReference>
<reference evidence="8 9" key="1">
    <citation type="journal article" date="2015" name="Sci. Rep.">
        <title>The power of single molecule real-time sequencing technology in the de novo assembly of a eukaryotic genome.</title>
        <authorList>
            <person name="Sakai H."/>
            <person name="Naito K."/>
            <person name="Ogiso-Tanaka E."/>
            <person name="Takahashi Y."/>
            <person name="Iseki K."/>
            <person name="Muto C."/>
            <person name="Satou K."/>
            <person name="Teruya K."/>
            <person name="Shiroma A."/>
            <person name="Shimoji M."/>
            <person name="Hirano T."/>
            <person name="Itoh T."/>
            <person name="Kaga A."/>
            <person name="Tomooka N."/>
        </authorList>
    </citation>
    <scope>NUCLEOTIDE SEQUENCE [LARGE SCALE GENOMIC DNA]</scope>
    <source>
        <strain evidence="9">cv. Shumari</strain>
    </source>
</reference>
<dbReference type="SUPFAM" id="SSF56399">
    <property type="entry name" value="ADP-ribosylation"/>
    <property type="match status" value="1"/>
</dbReference>
<evidence type="ECO:0000259" key="6">
    <source>
        <dbReference type="PROSITE" id="PS51059"/>
    </source>
</evidence>
<dbReference type="InterPro" id="IPR044964">
    <property type="entry name" value="RCD1/SRO1-5"/>
</dbReference>
<dbReference type="Pfam" id="PF12174">
    <property type="entry name" value="RST"/>
    <property type="match status" value="1"/>
</dbReference>
<dbReference type="Gene3D" id="3.90.228.10">
    <property type="match status" value="1"/>
</dbReference>
<evidence type="ECO:0000256" key="4">
    <source>
        <dbReference type="ARBA" id="ARBA00023242"/>
    </source>
</evidence>
<keyword evidence="3" id="KW-0346">Stress response</keyword>
<dbReference type="PROSITE" id="PS51879">
    <property type="entry name" value="RST"/>
    <property type="match status" value="1"/>
</dbReference>
<evidence type="ECO:0000256" key="2">
    <source>
        <dbReference type="ARBA" id="ARBA00022473"/>
    </source>
</evidence>
<evidence type="ECO:0000256" key="1">
    <source>
        <dbReference type="ARBA" id="ARBA00004123"/>
    </source>
</evidence>
<gene>
    <name evidence="8" type="primary">Vigan.01G404300</name>
    <name evidence="8" type="ORF">VIGAN_01404300</name>
</gene>
<sequence>MDRPIHHSSDTPTYVSDDESVVSDCESGVSGDEGTFSGAFVPAPQDGLRVRTRFVRSLVLNGLMPEVLSIAKNAHSSVMARARAQCFQIFARAVAELHEGRANVRFAWYGASGKEEIADIAQHGFGHAHCNGLRLSPLDCPLQSVKSSGVDSDGVRYLLLCSVILGKTEVVPRGSNQRRSSSEEYDSGVDDLSAPKEYVIWSNRINTHVLPEYVLSFTLPSLKGNVNIGGPLRPSSPWMPFPALISVLSKILHADQVAIIVKIRKDYTELKISRHEMIQRVRNIASDKLLVSIIRSFRAKVHLSYPLCDDMIFLSLKNVCRGRFICLGG</sequence>
<dbReference type="PANTHER" id="PTHR32263:SF12">
    <property type="entry name" value="INACTIVE POLY [ADP-RIBOSE] POLYMERASE SRO4-RELATED"/>
    <property type="match status" value="1"/>
</dbReference>
<accession>A0A0S3R684</accession>
<feature type="region of interest" description="Disordered" evidence="5">
    <location>
        <begin position="1"/>
        <end position="31"/>
    </location>
</feature>
<feature type="domain" description="PARP catalytic" evidence="6">
    <location>
        <begin position="1"/>
        <end position="238"/>
    </location>
</feature>
<dbReference type="GO" id="GO:0003950">
    <property type="term" value="F:NAD+ poly-ADP-ribosyltransferase activity"/>
    <property type="evidence" value="ECO:0007669"/>
    <property type="project" value="InterPro"/>
</dbReference>
<dbReference type="PROSITE" id="PS51059">
    <property type="entry name" value="PARP_CATALYTIC"/>
    <property type="match status" value="1"/>
</dbReference>
<keyword evidence="4" id="KW-0539">Nucleus</keyword>
<dbReference type="AlphaFoldDB" id="A0A0S3R684"/>
<evidence type="ECO:0000313" key="9">
    <source>
        <dbReference type="Proteomes" id="UP000291084"/>
    </source>
</evidence>
<dbReference type="OrthoDB" id="6133115at2759"/>
<feature type="domain" description="RST" evidence="7">
    <location>
        <begin position="232"/>
        <end position="303"/>
    </location>
</feature>
<protein>
    <recommendedName>
        <fullName evidence="10">PARP catalytic domain-containing protein</fullName>
    </recommendedName>
</protein>
<comment type="subcellular location">
    <subcellularLocation>
        <location evidence="1">Nucleus</location>
    </subcellularLocation>
</comment>
<evidence type="ECO:0000256" key="3">
    <source>
        <dbReference type="ARBA" id="ARBA00023016"/>
    </source>
</evidence>
<dbReference type="GO" id="GO:0005634">
    <property type="term" value="C:nucleus"/>
    <property type="evidence" value="ECO:0007669"/>
    <property type="project" value="UniProtKB-SubCell"/>
</dbReference>
<evidence type="ECO:0000313" key="8">
    <source>
        <dbReference type="EMBL" id="BAT76085.1"/>
    </source>
</evidence>
<dbReference type="EMBL" id="AP015034">
    <property type="protein sequence ID" value="BAT76085.1"/>
    <property type="molecule type" value="Genomic_DNA"/>
</dbReference>
<feature type="compositionally biased region" description="Low complexity" evidence="5">
    <location>
        <begin position="22"/>
        <end position="31"/>
    </location>
</feature>